<gene>
    <name evidence="2" type="ORF">VSH64_09790</name>
</gene>
<organism evidence="2 3">
    <name type="scientific">Amycolatopsis rhabdoformis</name>
    <dbReference type="NCBI Taxonomy" id="1448059"/>
    <lineage>
        <taxon>Bacteria</taxon>
        <taxon>Bacillati</taxon>
        <taxon>Actinomycetota</taxon>
        <taxon>Actinomycetes</taxon>
        <taxon>Pseudonocardiales</taxon>
        <taxon>Pseudonocardiaceae</taxon>
        <taxon>Amycolatopsis</taxon>
    </lineage>
</organism>
<proteinExistence type="predicted"/>
<feature type="region of interest" description="Disordered" evidence="1">
    <location>
        <begin position="97"/>
        <end position="119"/>
    </location>
</feature>
<sequence>MVADGSITLFVTGGLIERSAVEELGAELDVATALCSGTVTVDLTGCTGLGTAATQLLRGKLDTARTAGSRYRLRLNAGRSSVVRALAAGGILTKREARRRARDVPHRWDTDSPSSLRTA</sequence>
<evidence type="ECO:0000313" key="3">
    <source>
        <dbReference type="Proteomes" id="UP001330812"/>
    </source>
</evidence>
<reference evidence="2 3" key="1">
    <citation type="journal article" date="2015" name="Int. J. Syst. Evol. Microbiol.">
        <title>Amycolatopsis rhabdoformis sp. nov., an actinomycete isolated from a tropical forest soil.</title>
        <authorList>
            <person name="Souza W.R."/>
            <person name="Silva R.E."/>
            <person name="Goodfellow M."/>
            <person name="Busarakam K."/>
            <person name="Figueiro F.S."/>
            <person name="Ferreira D."/>
            <person name="Rodrigues-Filho E."/>
            <person name="Moraes L.A.B."/>
            <person name="Zucchi T.D."/>
        </authorList>
    </citation>
    <scope>NUCLEOTIDE SEQUENCE [LARGE SCALE GENOMIC DNA]</scope>
    <source>
        <strain evidence="2 3">NCIMB 14900</strain>
    </source>
</reference>
<evidence type="ECO:0000313" key="2">
    <source>
        <dbReference type="EMBL" id="WSE32393.1"/>
    </source>
</evidence>
<protein>
    <recommendedName>
        <fullName evidence="4">STAS domain-containing protein</fullName>
    </recommendedName>
</protein>
<dbReference type="RefSeq" id="WP_326835200.1">
    <property type="nucleotide sequence ID" value="NZ_CP142149.1"/>
</dbReference>
<name>A0ABZ1IFB5_9PSEU</name>
<evidence type="ECO:0000256" key="1">
    <source>
        <dbReference type="SAM" id="MobiDB-lite"/>
    </source>
</evidence>
<evidence type="ECO:0008006" key="4">
    <source>
        <dbReference type="Google" id="ProtNLM"/>
    </source>
</evidence>
<dbReference type="EMBL" id="CP142149">
    <property type="protein sequence ID" value="WSE32393.1"/>
    <property type="molecule type" value="Genomic_DNA"/>
</dbReference>
<keyword evidence="3" id="KW-1185">Reference proteome</keyword>
<dbReference type="Proteomes" id="UP001330812">
    <property type="component" value="Chromosome"/>
</dbReference>
<accession>A0ABZ1IFB5</accession>